<dbReference type="KEGG" id="coh:EAV92_02620"/>
<evidence type="ECO:0000313" key="3">
    <source>
        <dbReference type="EMBL" id="AYQ71575.1"/>
    </source>
</evidence>
<evidence type="ECO:0000259" key="2">
    <source>
        <dbReference type="Pfam" id="PF04909"/>
    </source>
</evidence>
<reference evidence="3 4" key="1">
    <citation type="submission" date="2018-10" db="EMBL/GenBank/DDBJ databases">
        <title>Genome Sequence of Cohnella sp.</title>
        <authorList>
            <person name="Srinivasan S."/>
            <person name="Kim M.K."/>
        </authorList>
    </citation>
    <scope>NUCLEOTIDE SEQUENCE [LARGE SCALE GENOMIC DNA]</scope>
    <source>
        <strain evidence="3 4">18JY8-7</strain>
    </source>
</reference>
<dbReference type="InterPro" id="IPR032466">
    <property type="entry name" value="Metal_Hydrolase"/>
</dbReference>
<dbReference type="GO" id="GO:0019748">
    <property type="term" value="P:secondary metabolic process"/>
    <property type="evidence" value="ECO:0007669"/>
    <property type="project" value="TreeGrafter"/>
</dbReference>
<keyword evidence="4" id="KW-1185">Reference proteome</keyword>
<gene>
    <name evidence="3" type="ORF">EAV92_02620</name>
</gene>
<evidence type="ECO:0000313" key="4">
    <source>
        <dbReference type="Proteomes" id="UP000269097"/>
    </source>
</evidence>
<dbReference type="InterPro" id="IPR032465">
    <property type="entry name" value="ACMSD"/>
</dbReference>
<dbReference type="EMBL" id="CP033433">
    <property type="protein sequence ID" value="AYQ71575.1"/>
    <property type="molecule type" value="Genomic_DNA"/>
</dbReference>
<keyword evidence="3" id="KW-0378">Hydrolase</keyword>
<protein>
    <submittedName>
        <fullName evidence="3">Amidohydrolase</fullName>
    </submittedName>
</protein>
<dbReference type="InterPro" id="IPR006680">
    <property type="entry name" value="Amidohydro-rel"/>
</dbReference>
<organism evidence="3 4">
    <name type="scientific">Cohnella candidum</name>
    <dbReference type="NCBI Taxonomy" id="2674991"/>
    <lineage>
        <taxon>Bacteria</taxon>
        <taxon>Bacillati</taxon>
        <taxon>Bacillota</taxon>
        <taxon>Bacilli</taxon>
        <taxon>Bacillales</taxon>
        <taxon>Paenibacillaceae</taxon>
        <taxon>Cohnella</taxon>
    </lineage>
</organism>
<dbReference type="SUPFAM" id="SSF51556">
    <property type="entry name" value="Metallo-dependent hydrolases"/>
    <property type="match status" value="1"/>
</dbReference>
<dbReference type="RefSeq" id="WP_123039638.1">
    <property type="nucleotide sequence ID" value="NZ_CP033433.1"/>
</dbReference>
<dbReference type="Gene3D" id="3.20.20.140">
    <property type="entry name" value="Metal-dependent hydrolases"/>
    <property type="match status" value="1"/>
</dbReference>
<dbReference type="PANTHER" id="PTHR21240:SF28">
    <property type="entry name" value="ISO-OROTATE DECARBOXYLASE (EUROFUNG)"/>
    <property type="match status" value="1"/>
</dbReference>
<evidence type="ECO:0000256" key="1">
    <source>
        <dbReference type="ARBA" id="ARBA00023239"/>
    </source>
</evidence>
<dbReference type="AlphaFoldDB" id="A0A3G3JTM6"/>
<keyword evidence="1" id="KW-0456">Lyase</keyword>
<dbReference type="Pfam" id="PF04909">
    <property type="entry name" value="Amidohydro_2"/>
    <property type="match status" value="1"/>
</dbReference>
<accession>A0A3G3JTM6</accession>
<dbReference type="GO" id="GO:0016831">
    <property type="term" value="F:carboxy-lyase activity"/>
    <property type="evidence" value="ECO:0007669"/>
    <property type="project" value="InterPro"/>
</dbReference>
<name>A0A3G3JTM6_9BACL</name>
<feature type="domain" description="Amidohydrolase-related" evidence="2">
    <location>
        <begin position="3"/>
        <end position="300"/>
    </location>
</feature>
<dbReference type="GO" id="GO:0005829">
    <property type="term" value="C:cytosol"/>
    <property type="evidence" value="ECO:0007669"/>
    <property type="project" value="TreeGrafter"/>
</dbReference>
<dbReference type="PANTHER" id="PTHR21240">
    <property type="entry name" value="2-AMINO-3-CARBOXYLMUCONATE-6-SEMIALDEHYDE DECARBOXYLASE"/>
    <property type="match status" value="1"/>
</dbReference>
<sequence>MNDTHTHFIPPQAMDWLLDNSMRVNAQFRKQPGKADFLSVNGKWEFELKEAFVNPELYLAEQREAGILHSLVSPIPQLFLYDFAPEITLELSRCYNDGMADWVGNHRDRLSALATLPMNDPESAALELERAMGHGLRGAIVASSWSGKLLSDEAFAPFWETADRLRAIVFVHPLLCEDPRLRQKMLPNLIGVPWETTVCATALLLNGYAERYPGAKILLAHGGGFMPYQIGRLSKGCEQWPAVAASLSESPIDAVKRFWYDSVLWSESSLHHLVRTAGIDRVTQGTDYPFDLCEWPPAKLVRNGFDSLMKV</sequence>
<dbReference type="GO" id="GO:0016787">
    <property type="term" value="F:hydrolase activity"/>
    <property type="evidence" value="ECO:0007669"/>
    <property type="project" value="UniProtKB-KW"/>
</dbReference>
<dbReference type="Proteomes" id="UP000269097">
    <property type="component" value="Chromosome"/>
</dbReference>
<proteinExistence type="predicted"/>